<dbReference type="InParanoid" id="A0A2T3AE19"/>
<dbReference type="GO" id="GO:0051301">
    <property type="term" value="P:cell division"/>
    <property type="evidence" value="ECO:0007669"/>
    <property type="project" value="UniProtKB-KW"/>
</dbReference>
<dbReference type="Proteomes" id="UP000241462">
    <property type="component" value="Unassembled WGS sequence"/>
</dbReference>
<feature type="region of interest" description="Disordered" evidence="7">
    <location>
        <begin position="1"/>
        <end position="29"/>
    </location>
</feature>
<gene>
    <name evidence="8" type="ORF">BD289DRAFT_364115</name>
</gene>
<dbReference type="GO" id="GO:0000785">
    <property type="term" value="C:chromatin"/>
    <property type="evidence" value="ECO:0007669"/>
    <property type="project" value="TreeGrafter"/>
</dbReference>
<protein>
    <submittedName>
        <fullName evidence="8">Armadillo-type protein</fullName>
    </submittedName>
</protein>
<dbReference type="PANTHER" id="PTHR12663:SF0">
    <property type="entry name" value="PRECOCIOUS DISSOCIATION OF SISTERS 5, ISOFORM A"/>
    <property type="match status" value="1"/>
</dbReference>
<feature type="compositionally biased region" description="Acidic residues" evidence="7">
    <location>
        <begin position="299"/>
        <end position="311"/>
    </location>
</feature>
<evidence type="ECO:0000256" key="4">
    <source>
        <dbReference type="ARBA" id="ARBA00023242"/>
    </source>
</evidence>
<keyword evidence="6" id="KW-0175">Coiled coil</keyword>
<accession>A0A2T3AE19</accession>
<dbReference type="SUPFAM" id="SSF48371">
    <property type="entry name" value="ARM repeat"/>
    <property type="match status" value="1"/>
</dbReference>
<evidence type="ECO:0000256" key="7">
    <source>
        <dbReference type="SAM" id="MobiDB-lite"/>
    </source>
</evidence>
<proteinExistence type="predicted"/>
<feature type="region of interest" description="Disordered" evidence="7">
    <location>
        <begin position="594"/>
        <end position="615"/>
    </location>
</feature>
<dbReference type="InterPro" id="IPR011989">
    <property type="entry name" value="ARM-like"/>
</dbReference>
<evidence type="ECO:0000256" key="5">
    <source>
        <dbReference type="ARBA" id="ARBA00023306"/>
    </source>
</evidence>
<keyword evidence="3" id="KW-0498">Mitosis</keyword>
<evidence type="ECO:0000256" key="6">
    <source>
        <dbReference type="SAM" id="Coils"/>
    </source>
</evidence>
<dbReference type="FunCoup" id="A0A2T3AE19">
    <property type="interactions" value="870"/>
</dbReference>
<evidence type="ECO:0000256" key="3">
    <source>
        <dbReference type="ARBA" id="ARBA00022776"/>
    </source>
</evidence>
<keyword evidence="2" id="KW-0132">Cell division</keyword>
<keyword evidence="4" id="KW-0539">Nucleus</keyword>
<evidence type="ECO:0000256" key="2">
    <source>
        <dbReference type="ARBA" id="ARBA00022618"/>
    </source>
</evidence>
<evidence type="ECO:0000313" key="9">
    <source>
        <dbReference type="Proteomes" id="UP000241462"/>
    </source>
</evidence>
<feature type="coiled-coil region" evidence="6">
    <location>
        <begin position="41"/>
        <end position="68"/>
    </location>
</feature>
<dbReference type="Pfam" id="PF20168">
    <property type="entry name" value="PDS5"/>
    <property type="match status" value="1"/>
</dbReference>
<feature type="region of interest" description="Disordered" evidence="7">
    <location>
        <begin position="1267"/>
        <end position="1557"/>
    </location>
</feature>
<evidence type="ECO:0000313" key="8">
    <source>
        <dbReference type="EMBL" id="PSR93903.1"/>
    </source>
</evidence>
<feature type="compositionally biased region" description="Acidic residues" evidence="7">
    <location>
        <begin position="1383"/>
        <end position="1408"/>
    </location>
</feature>
<dbReference type="EMBL" id="KZ678403">
    <property type="protein sequence ID" value="PSR93903.1"/>
    <property type="molecule type" value="Genomic_DNA"/>
</dbReference>
<dbReference type="PANTHER" id="PTHR12663">
    <property type="entry name" value="ANDROGEN INDUCED INHIBITOR OF PROLIFERATION AS3 / PDS5-RELATED"/>
    <property type="match status" value="1"/>
</dbReference>
<keyword evidence="9" id="KW-1185">Reference proteome</keyword>
<dbReference type="GO" id="GO:0005634">
    <property type="term" value="C:nucleus"/>
    <property type="evidence" value="ECO:0007669"/>
    <property type="project" value="UniProtKB-SubCell"/>
</dbReference>
<organism evidence="8 9">
    <name type="scientific">Coniella lustricola</name>
    <dbReference type="NCBI Taxonomy" id="2025994"/>
    <lineage>
        <taxon>Eukaryota</taxon>
        <taxon>Fungi</taxon>
        <taxon>Dikarya</taxon>
        <taxon>Ascomycota</taxon>
        <taxon>Pezizomycotina</taxon>
        <taxon>Sordariomycetes</taxon>
        <taxon>Sordariomycetidae</taxon>
        <taxon>Diaporthales</taxon>
        <taxon>Schizoparmaceae</taxon>
        <taxon>Coniella</taxon>
    </lineage>
</organism>
<name>A0A2T3AE19_9PEZI</name>
<feature type="compositionally biased region" description="Low complexity" evidence="7">
    <location>
        <begin position="1508"/>
        <end position="1543"/>
    </location>
</feature>
<feature type="compositionally biased region" description="Acidic residues" evidence="7">
    <location>
        <begin position="1445"/>
        <end position="1470"/>
    </location>
</feature>
<feature type="compositionally biased region" description="Acidic residues" evidence="7">
    <location>
        <begin position="11"/>
        <end position="21"/>
    </location>
</feature>
<dbReference type="STRING" id="2025994.A0A2T3AE19"/>
<feature type="compositionally biased region" description="Polar residues" evidence="7">
    <location>
        <begin position="1296"/>
        <end position="1307"/>
    </location>
</feature>
<keyword evidence="5" id="KW-0131">Cell cycle</keyword>
<dbReference type="InterPro" id="IPR039776">
    <property type="entry name" value="Pds5"/>
</dbReference>
<reference evidence="8 9" key="1">
    <citation type="journal article" date="2018" name="Mycol. Prog.">
        <title>Coniella lustricola, a new species from submerged detritus.</title>
        <authorList>
            <person name="Raudabaugh D.B."/>
            <person name="Iturriaga T."/>
            <person name="Carver A."/>
            <person name="Mondo S."/>
            <person name="Pangilinan J."/>
            <person name="Lipzen A."/>
            <person name="He G."/>
            <person name="Amirebrahimi M."/>
            <person name="Grigoriev I.V."/>
            <person name="Miller A.N."/>
        </authorList>
    </citation>
    <scope>NUCLEOTIDE SEQUENCE [LARGE SCALE GENOMIC DNA]</scope>
    <source>
        <strain evidence="8 9">B22-T-1</strain>
    </source>
</reference>
<feature type="compositionally biased region" description="Acidic residues" evidence="7">
    <location>
        <begin position="1364"/>
        <end position="1373"/>
    </location>
</feature>
<feature type="compositionally biased region" description="Low complexity" evidence="7">
    <location>
        <begin position="1486"/>
        <end position="1497"/>
    </location>
</feature>
<dbReference type="Gene3D" id="1.25.10.10">
    <property type="entry name" value="Leucine-rich Repeat Variant"/>
    <property type="match status" value="1"/>
</dbReference>
<sequence>MSRRRRAAEPAPEEEQEEERDPEGLKFNEPLSWRAGRAIPTAELVKRLDRLSKELTELDQEWEHKESLNKVAEELSATNILGHKDKGVKAFAACCLVDILKICAPDAPFTPKQLKDIFALFITYTIPALQDPSSTWNNQHKYVLISLAEVQSILLLDEIPNNDELFVRLFTNCFDTVSGSKAPSGEPVGKDVEHYMTQLLEMLIDEAATVPSKVVDAIMAQFLRAAAPGAVKDKAEQAARDESQTTLLLKEEPAAYKMARFVCLASQEKMSRFVGQYFSDVIMEASGLAGSNGQRAGADSDDEDAQAGPSDEDLKELKKAHLLIRELWKAAPGLLQNVVPQLDAELSADNVNLRLLATETLGDVIAGIGAAGPPPPPALDPAAYPLYKMSDFDMDEVASNPLTTPLSPLSFAQTYHQPYQNFLSRKNDKSPVIRASWTTAVGYILSTNAGGIGFSREEEKNLVRGLGEKLNDSDEKVRLAGVKAIESFGFRDLILKLASDGGLEKENTILSSLADRCRDRRPQVRVDAMALLGKLWAISSGEILAGNKVVEEALSAAPSKIYSSFYANDLEVNVLLDRVVYECLIPLSFPPAPKKGTKGANGSSQSQSQSQAATGTYDQDAIRAERILLLVRSLDQNAKKAFFAIQARQPQFAKILQTFLRACEDYNGGVMDEDEERKTSNVHKTIKYIAQFLPDDAKVQAELWKFAKANDRRNYQLIKFIVGAENEFKTVRSALKELVKRLLGNQQIGVADVLVPLLYRSGYFMFNRSHLSTILDYSRTDMNDFGSTAHEILNEISQRTPDLFKSHIGDLCKDLASKAPTATKENEPTVVESLKACASYARKYPSEIPSDRKFTQMMVNFALFGKPWKAAKYAVNILLAKKGEKSLQNATELFQKVMKDWKYGAPHFLNRLAIVAQLELLTPKITLDHDQAILSMIQDILKKVRANASASDPAWVDDADMDEECIAKCLALKILVNRLRAEDQDRNDGEQDLQQRAQPVFKMLKTLIVREGEMCQNKETPQHYKARLRLLAAQLVLKLCKDRHLDDHLPPEDFNALAFVTQDSHPQTRKAIVGKLQKYLVQGKLRPKFYTIVFLTAYEPVAEFRNGTETWIRSRVNYYQRMGHSVMEAIMPRLISLLAHHPDLSESVEELKDHARYIIYYISNVANESNLGLIFRYAERVKQTKDAISPEKSKNLYMVSDLAQTVIRKWQERKGWIFEAYGKKIGLPAGLFLALPNHETAQEVAEKQYIPEGVDAEVDEIMRVMERKKKRKSTDDRNDGQPPAKKSRAPRPTHPKPSSKTGKQTTLKKTASSKTKSGGAAAKAKKQRERERDRASSPGVPESERRRSGRASGRQTATTYAERDTDDDDEEMLEGVAEWDYGSGEEGEEGSEDGGEELQNDEDGEDVAGAEGGGGGGEEEEEKEAGPDPMDTDDKEVEQVAAVDDGSDLSDPPEDDDNNNEQEDEEEEEELPPRPAAETNGRRSGRAAAATAAASRAQQRKSDEATSKKPSATSKSKAAAGSLPTRSKPAPAAAAAAAPSRTSGRSRRAKNAYSSEG</sequence>
<dbReference type="GO" id="GO:0007064">
    <property type="term" value="P:mitotic sister chromatid cohesion"/>
    <property type="evidence" value="ECO:0007669"/>
    <property type="project" value="InterPro"/>
</dbReference>
<dbReference type="OrthoDB" id="200660at2759"/>
<evidence type="ECO:0000256" key="1">
    <source>
        <dbReference type="ARBA" id="ARBA00004123"/>
    </source>
</evidence>
<feature type="compositionally biased region" description="Basic residues" evidence="7">
    <location>
        <begin position="1285"/>
        <end position="1294"/>
    </location>
</feature>
<feature type="region of interest" description="Disordered" evidence="7">
    <location>
        <begin position="289"/>
        <end position="311"/>
    </location>
</feature>
<feature type="compositionally biased region" description="Low complexity" evidence="7">
    <location>
        <begin position="1308"/>
        <end position="1322"/>
    </location>
</feature>
<dbReference type="InterPro" id="IPR016024">
    <property type="entry name" value="ARM-type_fold"/>
</dbReference>
<comment type="subcellular location">
    <subcellularLocation>
        <location evidence="1">Nucleus</location>
    </subcellularLocation>
</comment>
<dbReference type="GO" id="GO:0006281">
    <property type="term" value="P:DNA repair"/>
    <property type="evidence" value="ECO:0007669"/>
    <property type="project" value="TreeGrafter"/>
</dbReference>
<dbReference type="CDD" id="cd19953">
    <property type="entry name" value="PDS5"/>
    <property type="match status" value="1"/>
</dbReference>